<comment type="caution">
    <text evidence="1">The sequence shown here is derived from an EMBL/GenBank/DDBJ whole genome shotgun (WGS) entry which is preliminary data.</text>
</comment>
<sequence>MMSRLFLLRHAKAIWPKPAMKDFDRSLDEEGIASLDGLANVMKSSGALPDRIVLSASSRTRETAFGLVERLGIDVETVIDQTFYSGGAGEYLQAIKNNSSSEQLMLVGHNPSIEDLALALTGDGDQQSIARLEAGFPTAALATFTFDGPLSQIAQKQGFLESFVVPR</sequence>
<dbReference type="EC" id="3.1.3.-" evidence="1"/>
<dbReference type="PANTHER" id="PTHR47623:SF1">
    <property type="entry name" value="OS09G0287300 PROTEIN"/>
    <property type="match status" value="1"/>
</dbReference>
<organism evidence="1 2">
    <name type="scientific">Brucella pseudogrignonensis</name>
    <dbReference type="NCBI Taxonomy" id="419475"/>
    <lineage>
        <taxon>Bacteria</taxon>
        <taxon>Pseudomonadati</taxon>
        <taxon>Pseudomonadota</taxon>
        <taxon>Alphaproteobacteria</taxon>
        <taxon>Hyphomicrobiales</taxon>
        <taxon>Brucellaceae</taxon>
        <taxon>Brucella/Ochrobactrum group</taxon>
        <taxon>Brucella</taxon>
    </lineage>
</organism>
<reference evidence="1 2" key="1">
    <citation type="submission" date="2023-07" db="EMBL/GenBank/DDBJ databases">
        <title>Sorghum-associated microbial communities from plants grown in Nebraska, USA.</title>
        <authorList>
            <person name="Schachtman D."/>
        </authorList>
    </citation>
    <scope>NUCLEOTIDE SEQUENCE [LARGE SCALE GENOMIC DNA]</scope>
    <source>
        <strain evidence="1 2">DS1730</strain>
    </source>
</reference>
<gene>
    <name evidence="1" type="ORF">J2782_000630</name>
</gene>
<dbReference type="Pfam" id="PF00300">
    <property type="entry name" value="His_Phos_1"/>
    <property type="match status" value="1"/>
</dbReference>
<accession>A0ABU1M521</accession>
<dbReference type="CDD" id="cd07067">
    <property type="entry name" value="HP_PGM_like"/>
    <property type="match status" value="1"/>
</dbReference>
<proteinExistence type="predicted"/>
<dbReference type="EMBL" id="JAVDQT010000001">
    <property type="protein sequence ID" value="MDR6430925.1"/>
    <property type="molecule type" value="Genomic_DNA"/>
</dbReference>
<keyword evidence="2" id="KW-1185">Reference proteome</keyword>
<name>A0ABU1M521_9HYPH</name>
<protein>
    <submittedName>
        <fullName evidence="1">Phosphohistidine phosphatase</fullName>
        <ecNumber evidence="1">3.1.3.-</ecNumber>
    </submittedName>
</protein>
<dbReference type="InterPro" id="IPR029033">
    <property type="entry name" value="His_PPase_superfam"/>
</dbReference>
<dbReference type="PANTHER" id="PTHR47623">
    <property type="entry name" value="OS09G0287300 PROTEIN"/>
    <property type="match status" value="1"/>
</dbReference>
<evidence type="ECO:0000313" key="1">
    <source>
        <dbReference type="EMBL" id="MDR6430925.1"/>
    </source>
</evidence>
<dbReference type="Gene3D" id="3.40.50.1240">
    <property type="entry name" value="Phosphoglycerate mutase-like"/>
    <property type="match status" value="1"/>
</dbReference>
<dbReference type="SUPFAM" id="SSF53254">
    <property type="entry name" value="Phosphoglycerate mutase-like"/>
    <property type="match status" value="1"/>
</dbReference>
<dbReference type="Proteomes" id="UP001184614">
    <property type="component" value="Unassembled WGS sequence"/>
</dbReference>
<dbReference type="InterPro" id="IPR013078">
    <property type="entry name" value="His_Pase_superF_clade-1"/>
</dbReference>
<dbReference type="GO" id="GO:0016787">
    <property type="term" value="F:hydrolase activity"/>
    <property type="evidence" value="ECO:0007669"/>
    <property type="project" value="UniProtKB-KW"/>
</dbReference>
<evidence type="ECO:0000313" key="2">
    <source>
        <dbReference type="Proteomes" id="UP001184614"/>
    </source>
</evidence>
<keyword evidence="1" id="KW-0378">Hydrolase</keyword>